<gene>
    <name evidence="3" type="ORF">C2G38_2144317</name>
</gene>
<feature type="transmembrane region" description="Helical" evidence="2">
    <location>
        <begin position="15"/>
        <end position="36"/>
    </location>
</feature>
<evidence type="ECO:0000313" key="3">
    <source>
        <dbReference type="EMBL" id="RIB13915.1"/>
    </source>
</evidence>
<feature type="compositionally biased region" description="Basic residues" evidence="1">
    <location>
        <begin position="166"/>
        <end position="180"/>
    </location>
</feature>
<reference evidence="3 4" key="1">
    <citation type="submission" date="2018-06" db="EMBL/GenBank/DDBJ databases">
        <title>Comparative genomics reveals the genomic features of Rhizophagus irregularis, R. cerebriforme, R. diaphanum and Gigaspora rosea, and their symbiotic lifestyle signature.</title>
        <authorList>
            <person name="Morin E."/>
            <person name="San Clemente H."/>
            <person name="Chen E.C.H."/>
            <person name="De La Providencia I."/>
            <person name="Hainaut M."/>
            <person name="Kuo A."/>
            <person name="Kohler A."/>
            <person name="Murat C."/>
            <person name="Tang N."/>
            <person name="Roy S."/>
            <person name="Loubradou J."/>
            <person name="Henrissat B."/>
            <person name="Grigoriev I.V."/>
            <person name="Corradi N."/>
            <person name="Roux C."/>
            <person name="Martin F.M."/>
        </authorList>
    </citation>
    <scope>NUCLEOTIDE SEQUENCE [LARGE SCALE GENOMIC DNA]</scope>
    <source>
        <strain evidence="3 4">DAOM 194757</strain>
    </source>
</reference>
<feature type="region of interest" description="Disordered" evidence="1">
    <location>
        <begin position="160"/>
        <end position="180"/>
    </location>
</feature>
<protein>
    <submittedName>
        <fullName evidence="3">Uncharacterized protein</fullName>
    </submittedName>
</protein>
<organism evidence="3 4">
    <name type="scientific">Gigaspora rosea</name>
    <dbReference type="NCBI Taxonomy" id="44941"/>
    <lineage>
        <taxon>Eukaryota</taxon>
        <taxon>Fungi</taxon>
        <taxon>Fungi incertae sedis</taxon>
        <taxon>Mucoromycota</taxon>
        <taxon>Glomeromycotina</taxon>
        <taxon>Glomeromycetes</taxon>
        <taxon>Diversisporales</taxon>
        <taxon>Gigasporaceae</taxon>
        <taxon>Gigaspora</taxon>
    </lineage>
</organism>
<keyword evidence="4" id="KW-1185">Reference proteome</keyword>
<keyword evidence="2" id="KW-1133">Transmembrane helix</keyword>
<name>A0A397UUU9_9GLOM</name>
<evidence type="ECO:0000256" key="1">
    <source>
        <dbReference type="SAM" id="MobiDB-lite"/>
    </source>
</evidence>
<keyword evidence="2" id="KW-0812">Transmembrane</keyword>
<evidence type="ECO:0000256" key="2">
    <source>
        <dbReference type="SAM" id="Phobius"/>
    </source>
</evidence>
<sequence>MSKYLTQQQKTSKELLFLHSLVFYITFCCFILLSAICFCATCTQTTIMFTTDKSRDFGKWCLMLGRGILALIDTNYCSSTLSTPKKYTQKYAQKYTQKMPSLKKSGLTLINLSNRLVNKLTGLPLISEFGEISKNMTQDCYRPRIPSTLNPNRHFERKNINELPSKRHSHSASTKQKRSMSVKLINSTAANRVIIKQKTKFPSIPINQNDEIMENPECIAIKRSSSFNEKINDKNVKLYEERPTINQPKRRLHDNKPPSVSLLLARRYLKIMLKIKNSHKNLI</sequence>
<dbReference type="OrthoDB" id="2386713at2759"/>
<proteinExistence type="predicted"/>
<dbReference type="AlphaFoldDB" id="A0A397UUU9"/>
<accession>A0A397UUU9</accession>
<dbReference type="EMBL" id="QKWP01000880">
    <property type="protein sequence ID" value="RIB13915.1"/>
    <property type="molecule type" value="Genomic_DNA"/>
</dbReference>
<dbReference type="Proteomes" id="UP000266673">
    <property type="component" value="Unassembled WGS sequence"/>
</dbReference>
<evidence type="ECO:0000313" key="4">
    <source>
        <dbReference type="Proteomes" id="UP000266673"/>
    </source>
</evidence>
<comment type="caution">
    <text evidence="3">The sequence shown here is derived from an EMBL/GenBank/DDBJ whole genome shotgun (WGS) entry which is preliminary data.</text>
</comment>
<keyword evidence="2" id="KW-0472">Membrane</keyword>